<name>A0ABP7SG55_9ACTN</name>
<proteinExistence type="predicted"/>
<protein>
    <submittedName>
        <fullName evidence="1">Uncharacterized protein</fullName>
    </submittedName>
</protein>
<organism evidence="1 2">
    <name type="scientific">Streptomyces plumbiresistens</name>
    <dbReference type="NCBI Taxonomy" id="511811"/>
    <lineage>
        <taxon>Bacteria</taxon>
        <taxon>Bacillati</taxon>
        <taxon>Actinomycetota</taxon>
        <taxon>Actinomycetes</taxon>
        <taxon>Kitasatosporales</taxon>
        <taxon>Streptomycetaceae</taxon>
        <taxon>Streptomyces</taxon>
    </lineage>
</organism>
<reference evidence="2" key="1">
    <citation type="journal article" date="2019" name="Int. J. Syst. Evol. Microbiol.">
        <title>The Global Catalogue of Microorganisms (GCM) 10K type strain sequencing project: providing services to taxonomists for standard genome sequencing and annotation.</title>
        <authorList>
            <consortium name="The Broad Institute Genomics Platform"/>
            <consortium name="The Broad Institute Genome Sequencing Center for Infectious Disease"/>
            <person name="Wu L."/>
            <person name="Ma J."/>
        </authorList>
    </citation>
    <scope>NUCLEOTIDE SEQUENCE [LARGE SCALE GENOMIC DNA]</scope>
    <source>
        <strain evidence="2">JCM 16924</strain>
    </source>
</reference>
<keyword evidence="2" id="KW-1185">Reference proteome</keyword>
<comment type="caution">
    <text evidence="1">The sequence shown here is derived from an EMBL/GenBank/DDBJ whole genome shotgun (WGS) entry which is preliminary data.</text>
</comment>
<dbReference type="EMBL" id="BAAAZX010000019">
    <property type="protein sequence ID" value="GAA4011162.1"/>
    <property type="molecule type" value="Genomic_DNA"/>
</dbReference>
<dbReference type="Proteomes" id="UP001500456">
    <property type="component" value="Unassembled WGS sequence"/>
</dbReference>
<evidence type="ECO:0000313" key="1">
    <source>
        <dbReference type="EMBL" id="GAA4011162.1"/>
    </source>
</evidence>
<sequence>MAYEGGDPGGVGQAGDEHAVGAGLLVGVQAGQGVREVAVAQPVRVGAGVHEEVGGGGLHRGDLPRVQSGRPQAVLQVDAGRPDHGQLAGQLGHPLGVVAEAVRRVDGEEEGFRAQGQGELEGVFAGGR</sequence>
<accession>A0ABP7SG55</accession>
<gene>
    <name evidence="1" type="ORF">GCM10022232_60640</name>
</gene>
<evidence type="ECO:0000313" key="2">
    <source>
        <dbReference type="Proteomes" id="UP001500456"/>
    </source>
</evidence>